<protein>
    <recommendedName>
        <fullName evidence="4">Aspartic peptidase DDI1-type domain-containing protein</fullName>
    </recommendedName>
</protein>
<dbReference type="InterPro" id="IPR021109">
    <property type="entry name" value="Peptidase_aspartic_dom_sf"/>
</dbReference>
<dbReference type="Proteomes" id="UP000712600">
    <property type="component" value="Unassembled WGS sequence"/>
</dbReference>
<dbReference type="AlphaFoldDB" id="A0A8S9QM93"/>
<evidence type="ECO:0008006" key="4">
    <source>
        <dbReference type="Google" id="ProtNLM"/>
    </source>
</evidence>
<dbReference type="PANTHER" id="PTHR33240">
    <property type="entry name" value="OS08G0508500 PROTEIN"/>
    <property type="match status" value="1"/>
</dbReference>
<name>A0A8S9QM93_BRACR</name>
<evidence type="ECO:0000313" key="2">
    <source>
        <dbReference type="EMBL" id="KAF3539818.1"/>
    </source>
</evidence>
<accession>A0A8S9QM93</accession>
<dbReference type="CDD" id="cd00303">
    <property type="entry name" value="retropepsin_like"/>
    <property type="match status" value="1"/>
</dbReference>
<dbReference type="Gene3D" id="2.40.70.10">
    <property type="entry name" value="Acid Proteases"/>
    <property type="match status" value="1"/>
</dbReference>
<sequence length="310" mass="34763">MDSNQVRPDCIGSIDLELLRSGKSTTSREVDNLDKRSHTSRETINSPNITAFEDTPQKREILTFHEHETVKLDMPHDDALVIALEVGGIALSKIFVDTGSAVNVISQETLRSLEQLAPKIRREATPLASSKGRSILSLGVVLLTTKACDLKRKTKFTVVDLPMPFDAIVGRPWLHQMRAVPSVYHQCVKFMSPTGEKTILGSQKQARACYMSEFRNMPQKEENIPLARDLSVKDPAKDQSSTVPLDEKLNSVGPNFGQYRNGPRSKAWAEIGQSPQLGFELEKKSRRSQRSRNKKLRSRSYHGDLEINLL</sequence>
<feature type="region of interest" description="Disordered" evidence="1">
    <location>
        <begin position="279"/>
        <end position="302"/>
    </location>
</feature>
<gene>
    <name evidence="2" type="ORF">F2Q69_00022331</name>
</gene>
<dbReference type="SUPFAM" id="SSF50630">
    <property type="entry name" value="Acid proteases"/>
    <property type="match status" value="1"/>
</dbReference>
<comment type="caution">
    <text evidence="2">The sequence shown here is derived from an EMBL/GenBank/DDBJ whole genome shotgun (WGS) entry which is preliminary data.</text>
</comment>
<proteinExistence type="predicted"/>
<feature type="region of interest" description="Disordered" evidence="1">
    <location>
        <begin position="227"/>
        <end position="258"/>
    </location>
</feature>
<reference evidence="2" key="1">
    <citation type="submission" date="2019-12" db="EMBL/GenBank/DDBJ databases">
        <title>Genome sequencing and annotation of Brassica cretica.</title>
        <authorList>
            <person name="Studholme D.J."/>
            <person name="Sarris P."/>
        </authorList>
    </citation>
    <scope>NUCLEOTIDE SEQUENCE</scope>
    <source>
        <strain evidence="2">PFS-109/04</strain>
        <tissue evidence="2">Leaf</tissue>
    </source>
</reference>
<organism evidence="2 3">
    <name type="scientific">Brassica cretica</name>
    <name type="common">Mustard</name>
    <dbReference type="NCBI Taxonomy" id="69181"/>
    <lineage>
        <taxon>Eukaryota</taxon>
        <taxon>Viridiplantae</taxon>
        <taxon>Streptophyta</taxon>
        <taxon>Embryophyta</taxon>
        <taxon>Tracheophyta</taxon>
        <taxon>Spermatophyta</taxon>
        <taxon>Magnoliopsida</taxon>
        <taxon>eudicotyledons</taxon>
        <taxon>Gunneridae</taxon>
        <taxon>Pentapetalae</taxon>
        <taxon>rosids</taxon>
        <taxon>malvids</taxon>
        <taxon>Brassicales</taxon>
        <taxon>Brassicaceae</taxon>
        <taxon>Brassiceae</taxon>
        <taxon>Brassica</taxon>
    </lineage>
</organism>
<dbReference type="EMBL" id="QGKX02001290">
    <property type="protein sequence ID" value="KAF3539818.1"/>
    <property type="molecule type" value="Genomic_DNA"/>
</dbReference>
<feature type="compositionally biased region" description="Basic residues" evidence="1">
    <location>
        <begin position="284"/>
        <end position="300"/>
    </location>
</feature>
<dbReference type="PANTHER" id="PTHR33240:SF8">
    <property type="entry name" value="OS03G0439900 PROTEIN"/>
    <property type="match status" value="1"/>
</dbReference>
<evidence type="ECO:0000313" key="3">
    <source>
        <dbReference type="Proteomes" id="UP000712600"/>
    </source>
</evidence>
<evidence type="ECO:0000256" key="1">
    <source>
        <dbReference type="SAM" id="MobiDB-lite"/>
    </source>
</evidence>